<sequence>MPEPEIALPVLERIGPLARRRHSMEWPWHEGEDVPDHLKVLQSWGWLFIPDGRCIVLIDTVHMLPVLPGGSVEDEDHGDPSATLKREAAEEAQLALGPAHYLGYLHDETSGAYDGLGPRARVRMAASVTRIGGSAIDPATGATMIRLLAAPHRIVELFGWGEQGHRQADAAIRAARDLWGYPQASSPTVSEIPLEGGSL</sequence>
<dbReference type="Gene3D" id="3.90.79.10">
    <property type="entry name" value="Nucleoside Triphosphate Pyrophosphohydrolase"/>
    <property type="match status" value="1"/>
</dbReference>
<keyword evidence="2" id="KW-1185">Reference proteome</keyword>
<dbReference type="SUPFAM" id="SSF55811">
    <property type="entry name" value="Nudix"/>
    <property type="match status" value="1"/>
</dbReference>
<name>A0ABZ1LMV1_9ACTN</name>
<evidence type="ECO:0008006" key="3">
    <source>
        <dbReference type="Google" id="ProtNLM"/>
    </source>
</evidence>
<dbReference type="RefSeq" id="WP_406336313.1">
    <property type="nucleotide sequence ID" value="NZ_CP108188.1"/>
</dbReference>
<dbReference type="InterPro" id="IPR015797">
    <property type="entry name" value="NUDIX_hydrolase-like_dom_sf"/>
</dbReference>
<gene>
    <name evidence="1" type="ORF">OG814_31985</name>
</gene>
<reference evidence="1 2" key="1">
    <citation type="submission" date="2022-10" db="EMBL/GenBank/DDBJ databases">
        <title>The complete genomes of actinobacterial strains from the NBC collection.</title>
        <authorList>
            <person name="Joergensen T.S."/>
            <person name="Alvarez Arevalo M."/>
            <person name="Sterndorff E.B."/>
            <person name="Faurdal D."/>
            <person name="Vuksanovic O."/>
            <person name="Mourched A.-S."/>
            <person name="Charusanti P."/>
            <person name="Shaw S."/>
            <person name="Blin K."/>
            <person name="Weber T."/>
        </authorList>
    </citation>
    <scope>NUCLEOTIDE SEQUENCE [LARGE SCALE GENOMIC DNA]</scope>
    <source>
        <strain evidence="1 2">NBC_00123</strain>
    </source>
</reference>
<dbReference type="EMBL" id="CP108188">
    <property type="protein sequence ID" value="WTR73583.1"/>
    <property type="molecule type" value="Genomic_DNA"/>
</dbReference>
<evidence type="ECO:0000313" key="1">
    <source>
        <dbReference type="EMBL" id="WTR73583.1"/>
    </source>
</evidence>
<proteinExistence type="predicted"/>
<evidence type="ECO:0000313" key="2">
    <source>
        <dbReference type="Proteomes" id="UP001622594"/>
    </source>
</evidence>
<organism evidence="1 2">
    <name type="scientific">Streptomyces zaomyceticus</name>
    <dbReference type="NCBI Taxonomy" id="68286"/>
    <lineage>
        <taxon>Bacteria</taxon>
        <taxon>Bacillati</taxon>
        <taxon>Actinomycetota</taxon>
        <taxon>Actinomycetes</taxon>
        <taxon>Kitasatosporales</taxon>
        <taxon>Streptomycetaceae</taxon>
        <taxon>Streptomyces</taxon>
    </lineage>
</organism>
<protein>
    <recommendedName>
        <fullName evidence="3">NUDIX hydrolase</fullName>
    </recommendedName>
</protein>
<accession>A0ABZ1LMV1</accession>
<dbReference type="Proteomes" id="UP001622594">
    <property type="component" value="Chromosome"/>
</dbReference>